<keyword evidence="4" id="KW-1185">Reference proteome</keyword>
<dbReference type="SUPFAM" id="SSF51569">
    <property type="entry name" value="Aldolase"/>
    <property type="match status" value="1"/>
</dbReference>
<dbReference type="PANTHER" id="PTHR39209">
    <property type="match status" value="1"/>
</dbReference>
<dbReference type="AlphaFoldDB" id="A0A1R3L3V4"/>
<dbReference type="PROSITE" id="PS00061">
    <property type="entry name" value="ADH_SHORT"/>
    <property type="match status" value="1"/>
</dbReference>
<dbReference type="SMART" id="SM01130">
    <property type="entry name" value="DHDPS"/>
    <property type="match status" value="1"/>
</dbReference>
<organism evidence="3 4">
    <name type="scientific">Corchorus olitorius</name>
    <dbReference type="NCBI Taxonomy" id="93759"/>
    <lineage>
        <taxon>Eukaryota</taxon>
        <taxon>Viridiplantae</taxon>
        <taxon>Streptophyta</taxon>
        <taxon>Embryophyta</taxon>
        <taxon>Tracheophyta</taxon>
        <taxon>Spermatophyta</taxon>
        <taxon>Magnoliopsida</taxon>
        <taxon>eudicotyledons</taxon>
        <taxon>Gunneridae</taxon>
        <taxon>Pentapetalae</taxon>
        <taxon>rosids</taxon>
        <taxon>malvids</taxon>
        <taxon>Malvales</taxon>
        <taxon>Malvaceae</taxon>
        <taxon>Grewioideae</taxon>
        <taxon>Apeibeae</taxon>
        <taxon>Corchorus</taxon>
    </lineage>
</organism>
<dbReference type="GO" id="GO:0016829">
    <property type="term" value="F:lyase activity"/>
    <property type="evidence" value="ECO:0007669"/>
    <property type="project" value="InterPro"/>
</dbReference>
<dbReference type="InterPro" id="IPR002347">
    <property type="entry name" value="SDR_fam"/>
</dbReference>
<evidence type="ECO:0000259" key="2">
    <source>
        <dbReference type="SMART" id="SM00873"/>
    </source>
</evidence>
<dbReference type="Gene3D" id="3.40.50.720">
    <property type="entry name" value="NAD(P)-binding Rossmann-like Domain"/>
    <property type="match status" value="1"/>
</dbReference>
<comment type="caution">
    <text evidence="3">The sequence shown here is derived from an EMBL/GenBank/DDBJ whole genome shotgun (WGS) entry which is preliminary data.</text>
</comment>
<dbReference type="OrthoDB" id="417891at2759"/>
<sequence length="846" mass="88685">TTARHASAECRADAFVTADLTTVTGCTSVAEAVQTHLGGVDIIVHVAGGSTAPGGGFAALGEEEWQQELNLNLLPAVRLDRALLPAMLQQGGGVIIHVTSIQRELPLPESTTGYAAAKAALSAYSKSLSKEVASQGVRVVRVAPGWIETEASVAMAERLAQQAGTDYEGGKQIIMKALGGIPLGRPSQPIEVANLIVFLASSYAAAITGTEFVIDGGTIPTVSSSVPEVCPGDSNFSPGRISHSHSSSISGPPEPASSLALPPLSPVQSSGMSVSAMMCTSGLALTSTKSATDTPMAAASRHSSAMLGLALHPSISTSIPLLTLALRDNSSREIFLCLRNCLIRRDTASLTVLTSAPAKSIKSPPGFRALSISVQAAPVVNPHVGVTALKAACEAVLSDSPNWAESHLAAWADVFQKFGAKPKRTPCSADALRKRVLRDGTLPALDPVVDLYNAVSLRYAVPVGGENIAAYQGAPRLTVATGTEPFDTMKEGVMAVEYPAPGEVVWCDDAGVTCRRWNWRQGIRTRLSVEAQHMWFILESLPQMPPDQLHEAGKMLTDGLEEMMPGRQCNGFTKILARLTAARVDSLGVLGSTGSYAYLSREQRKRSATLACQVAGEIPVMVCVGAISTDAVLHLAEDAQSAGAAALLLPAMSYQPLRNEEVYALFETVTRHASVPVCVYDNPGTTHFRFTDELLGQLSSLKGIRSIKIPGVPDTPIAAAERVAALRQHLRPGVTLGISGDASAGLGLNAGCEVWYSVCGGIFPETAKQITQAAAINDAERVTALTHRLKPLWDLFRKHGGSIRVIAAAAGILGLTDADCLPRPLLPLSAAEVAEVAAVMAALDLK</sequence>
<dbReference type="PRINTS" id="PR00080">
    <property type="entry name" value="SDRFAMILY"/>
</dbReference>
<feature type="domain" description="B3/B4 tRNA-binding" evidence="2">
    <location>
        <begin position="409"/>
        <end position="565"/>
    </location>
</feature>
<evidence type="ECO:0000313" key="3">
    <source>
        <dbReference type="EMBL" id="OMP14022.1"/>
    </source>
</evidence>
<feature type="non-terminal residue" evidence="3">
    <location>
        <position position="846"/>
    </location>
</feature>
<dbReference type="STRING" id="93759.A0A1R3L3V4"/>
<dbReference type="SUPFAM" id="SSF51735">
    <property type="entry name" value="NAD(P)-binding Rossmann-fold domains"/>
    <property type="match status" value="1"/>
</dbReference>
<dbReference type="GO" id="GO:0003723">
    <property type="term" value="F:RNA binding"/>
    <property type="evidence" value="ECO:0007669"/>
    <property type="project" value="InterPro"/>
</dbReference>
<feature type="region of interest" description="Disordered" evidence="1">
    <location>
        <begin position="233"/>
        <end position="260"/>
    </location>
</feature>
<dbReference type="CDD" id="cd00408">
    <property type="entry name" value="DHDPS-like"/>
    <property type="match status" value="1"/>
</dbReference>
<dbReference type="InterPro" id="IPR020904">
    <property type="entry name" value="Sc_DH/Rdtase_CS"/>
</dbReference>
<dbReference type="Gene3D" id="3.20.20.70">
    <property type="entry name" value="Aldolase class I"/>
    <property type="match status" value="1"/>
</dbReference>
<dbReference type="InterPro" id="IPR005146">
    <property type="entry name" value="B3/B4_tRNA-bd"/>
</dbReference>
<dbReference type="InterPro" id="IPR013785">
    <property type="entry name" value="Aldolase_TIM"/>
</dbReference>
<dbReference type="SMART" id="SM00873">
    <property type="entry name" value="B3_4"/>
    <property type="match status" value="1"/>
</dbReference>
<protein>
    <submittedName>
        <fullName evidence="3">Short-chain dehydrogenase/reductase SDR</fullName>
    </submittedName>
</protein>
<dbReference type="Pfam" id="PF00701">
    <property type="entry name" value="DHDPS"/>
    <property type="match status" value="1"/>
</dbReference>
<reference evidence="4" key="1">
    <citation type="submission" date="2013-09" db="EMBL/GenBank/DDBJ databases">
        <title>Corchorus olitorius genome sequencing.</title>
        <authorList>
            <person name="Alam M."/>
            <person name="Haque M.S."/>
            <person name="Islam M.S."/>
            <person name="Emdad E.M."/>
            <person name="Islam M.M."/>
            <person name="Ahmed B."/>
            <person name="Halim A."/>
            <person name="Hossen Q.M.M."/>
            <person name="Hossain M.Z."/>
            <person name="Ahmed R."/>
            <person name="Khan M.M."/>
            <person name="Islam R."/>
            <person name="Rashid M.M."/>
            <person name="Khan S.A."/>
            <person name="Rahman M.S."/>
            <person name="Alam M."/>
            <person name="Yahiya A.S."/>
            <person name="Khan M.S."/>
            <person name="Azam M.S."/>
            <person name="Haque T."/>
            <person name="Lashkar M.Z.H."/>
            <person name="Akhand A.I."/>
            <person name="Morshed G."/>
            <person name="Roy S."/>
            <person name="Uddin K.S."/>
            <person name="Rabeya T."/>
            <person name="Hossain A.S."/>
            <person name="Chowdhury A."/>
            <person name="Snigdha A.R."/>
            <person name="Mortoza M.S."/>
            <person name="Matin S.A."/>
            <person name="Hoque S.M.E."/>
            <person name="Islam M.K."/>
            <person name="Roy D.K."/>
            <person name="Haider R."/>
            <person name="Moosa M.M."/>
            <person name="Elias S.M."/>
            <person name="Hasan A.M."/>
            <person name="Jahan S."/>
            <person name="Shafiuddin M."/>
            <person name="Mahmood N."/>
            <person name="Shommy N.S."/>
        </authorList>
    </citation>
    <scope>NUCLEOTIDE SEQUENCE [LARGE SCALE GENOMIC DNA]</scope>
    <source>
        <strain evidence="4">cv. O-4</strain>
    </source>
</reference>
<dbReference type="NCBIfam" id="NF005095">
    <property type="entry name" value="PRK06523.1"/>
    <property type="match status" value="1"/>
</dbReference>
<dbReference type="Proteomes" id="UP000187203">
    <property type="component" value="Unassembled WGS sequence"/>
</dbReference>
<gene>
    <name evidence="3" type="ORF">COLO4_00413</name>
</gene>
<dbReference type="PRINTS" id="PR00081">
    <property type="entry name" value="GDHRDH"/>
</dbReference>
<dbReference type="EMBL" id="AWUE01002421">
    <property type="protein sequence ID" value="OMP14022.1"/>
    <property type="molecule type" value="Genomic_DNA"/>
</dbReference>
<dbReference type="Pfam" id="PF03483">
    <property type="entry name" value="B3_4"/>
    <property type="match status" value="1"/>
</dbReference>
<feature type="compositionally biased region" description="Low complexity" evidence="1">
    <location>
        <begin position="244"/>
        <end position="260"/>
    </location>
</feature>
<dbReference type="InterPro" id="IPR036291">
    <property type="entry name" value="NAD(P)-bd_dom_sf"/>
</dbReference>
<name>A0A1R3L3V4_9ROSI</name>
<dbReference type="Pfam" id="PF13561">
    <property type="entry name" value="adh_short_C2"/>
    <property type="match status" value="1"/>
</dbReference>
<dbReference type="SUPFAM" id="SSF56037">
    <property type="entry name" value="PheT/TilS domain"/>
    <property type="match status" value="1"/>
</dbReference>
<accession>A0A1R3L3V4</accession>
<proteinExistence type="predicted"/>
<dbReference type="PANTHER" id="PTHR39209:SF2">
    <property type="entry name" value="CYTOPLASMIC PROTEIN"/>
    <property type="match status" value="1"/>
</dbReference>
<evidence type="ECO:0000256" key="1">
    <source>
        <dbReference type="SAM" id="MobiDB-lite"/>
    </source>
</evidence>
<evidence type="ECO:0000313" key="4">
    <source>
        <dbReference type="Proteomes" id="UP000187203"/>
    </source>
</evidence>
<dbReference type="GO" id="GO:0004826">
    <property type="term" value="F:phenylalanine-tRNA ligase activity"/>
    <property type="evidence" value="ECO:0007669"/>
    <property type="project" value="InterPro"/>
</dbReference>
<dbReference type="InterPro" id="IPR002220">
    <property type="entry name" value="DapA-like"/>
</dbReference>